<dbReference type="PANTHER" id="PTHR31339">
    <property type="entry name" value="PECTIN LYASE-RELATED"/>
    <property type="match status" value="1"/>
</dbReference>
<dbReference type="AlphaFoldDB" id="A0AAD9IE70"/>
<keyword evidence="3 4" id="KW-0326">Glycosidase</keyword>
<dbReference type="Proteomes" id="UP001255856">
    <property type="component" value="Unassembled WGS sequence"/>
</dbReference>
<sequence>MGLLEGLDASGREDATGALQAGLDACSAGGTFVLDVPGTFLAASLVAHGSIHIRKAYGVDQSSWYLLAFRNCTGCSLTGGGRLDGSGRDFVVGAAPDRKLVRNWADPSCLKPTECRPRLLGVLHSAHVVIEGVRLRDPIYWATHVVRSSHVVLRALDVRGDWQIANTDGVDIDGSQHVALVDSFIATADDAVCLKTLEPGWPTRHIAVRNCTLQSRSAAIKIGSETRADVSHVTVRDVKILDSHRGLAIQLRDQGAVSRIHFSDVQLSTVHDRYSTWWGAAEPLYAVACARFPGASAGRVRDVLFERVAALSEGGSVFSGDVSGLRVVNSSLHLRSRTPWPWPGVDFRPGCRGLVAEPRSHAMLAEGPAVKVHMSDVRISQYLTGFRKRKQQRRKDALSQLEKQAKEERLAERAERRQALKEQFHLENEEEEEPALLSRAEGVEPVVEVFDDVQEGVQSTVRITPLDLNSEDEEEEEEEESEGGEDAHPSAGPQRTSQARAYPAPAGHADAPEARPHKKLTKAALKTMERTRFKIQGKKIHRGGKSAANKAAGSQRATGGKKGRDSGPRETRGKGRGKGKGRR</sequence>
<dbReference type="InterPro" id="IPR011050">
    <property type="entry name" value="Pectin_lyase_fold/virulence"/>
</dbReference>
<keyword evidence="7" id="KW-1185">Reference proteome</keyword>
<evidence type="ECO:0000256" key="2">
    <source>
        <dbReference type="ARBA" id="ARBA00022801"/>
    </source>
</evidence>
<evidence type="ECO:0000256" key="4">
    <source>
        <dbReference type="RuleBase" id="RU361169"/>
    </source>
</evidence>
<evidence type="ECO:0000313" key="7">
    <source>
        <dbReference type="Proteomes" id="UP001255856"/>
    </source>
</evidence>
<evidence type="ECO:0000313" key="6">
    <source>
        <dbReference type="EMBL" id="KAK2075808.1"/>
    </source>
</evidence>
<dbReference type="InterPro" id="IPR051801">
    <property type="entry name" value="GH28_Enzymes"/>
</dbReference>
<evidence type="ECO:0000256" key="5">
    <source>
        <dbReference type="SAM" id="MobiDB-lite"/>
    </source>
</evidence>
<name>A0AAD9IE70_PROWI</name>
<feature type="compositionally biased region" description="Basic residues" evidence="5">
    <location>
        <begin position="533"/>
        <end position="544"/>
    </location>
</feature>
<proteinExistence type="inferred from homology"/>
<dbReference type="Gene3D" id="2.160.20.10">
    <property type="entry name" value="Single-stranded right-handed beta-helix, Pectin lyase-like"/>
    <property type="match status" value="1"/>
</dbReference>
<dbReference type="InterPro" id="IPR012334">
    <property type="entry name" value="Pectin_lyas_fold"/>
</dbReference>
<feature type="compositionally biased region" description="Low complexity" evidence="5">
    <location>
        <begin position="545"/>
        <end position="554"/>
    </location>
</feature>
<gene>
    <name evidence="6" type="ORF">QBZ16_001549</name>
</gene>
<dbReference type="InterPro" id="IPR000743">
    <property type="entry name" value="Glyco_hydro_28"/>
</dbReference>
<feature type="compositionally biased region" description="Basic residues" evidence="5">
    <location>
        <begin position="574"/>
        <end position="583"/>
    </location>
</feature>
<dbReference type="InterPro" id="IPR019186">
    <property type="entry name" value="Nucleolar_protein_12"/>
</dbReference>
<evidence type="ECO:0000256" key="1">
    <source>
        <dbReference type="ARBA" id="ARBA00008834"/>
    </source>
</evidence>
<organism evidence="6 7">
    <name type="scientific">Prototheca wickerhamii</name>
    <dbReference type="NCBI Taxonomy" id="3111"/>
    <lineage>
        <taxon>Eukaryota</taxon>
        <taxon>Viridiplantae</taxon>
        <taxon>Chlorophyta</taxon>
        <taxon>core chlorophytes</taxon>
        <taxon>Trebouxiophyceae</taxon>
        <taxon>Chlorellales</taxon>
        <taxon>Chlorellaceae</taxon>
        <taxon>Prototheca</taxon>
    </lineage>
</organism>
<feature type="compositionally biased region" description="Basic and acidic residues" evidence="5">
    <location>
        <begin position="403"/>
        <end position="414"/>
    </location>
</feature>
<feature type="region of interest" description="Disordered" evidence="5">
    <location>
        <begin position="458"/>
        <end position="583"/>
    </location>
</feature>
<evidence type="ECO:0008006" key="8">
    <source>
        <dbReference type="Google" id="ProtNLM"/>
    </source>
</evidence>
<dbReference type="PANTHER" id="PTHR31339:SF9">
    <property type="entry name" value="PLASMIN AND FIBRONECTIN-BINDING PROTEIN A"/>
    <property type="match status" value="1"/>
</dbReference>
<dbReference type="GO" id="GO:0004650">
    <property type="term" value="F:polygalacturonase activity"/>
    <property type="evidence" value="ECO:0007669"/>
    <property type="project" value="InterPro"/>
</dbReference>
<dbReference type="GO" id="GO:0005975">
    <property type="term" value="P:carbohydrate metabolic process"/>
    <property type="evidence" value="ECO:0007669"/>
    <property type="project" value="InterPro"/>
</dbReference>
<keyword evidence="2 4" id="KW-0378">Hydrolase</keyword>
<feature type="compositionally biased region" description="Basic and acidic residues" evidence="5">
    <location>
        <begin position="562"/>
        <end position="573"/>
    </location>
</feature>
<comment type="caution">
    <text evidence="6">The sequence shown here is derived from an EMBL/GenBank/DDBJ whole genome shotgun (WGS) entry which is preliminary data.</text>
</comment>
<feature type="region of interest" description="Disordered" evidence="5">
    <location>
        <begin position="394"/>
        <end position="414"/>
    </location>
</feature>
<dbReference type="Pfam" id="PF09805">
    <property type="entry name" value="Nop25"/>
    <property type="match status" value="1"/>
</dbReference>
<reference evidence="6" key="1">
    <citation type="submission" date="2021-01" db="EMBL/GenBank/DDBJ databases">
        <authorList>
            <person name="Eckstrom K.M.E."/>
        </authorList>
    </citation>
    <scope>NUCLEOTIDE SEQUENCE</scope>
    <source>
        <strain evidence="6">UVCC 0001</strain>
    </source>
</reference>
<dbReference type="Pfam" id="PF00295">
    <property type="entry name" value="Glyco_hydro_28"/>
    <property type="match status" value="1"/>
</dbReference>
<comment type="similarity">
    <text evidence="1 4">Belongs to the glycosyl hydrolase 28 family.</text>
</comment>
<feature type="compositionally biased region" description="Acidic residues" evidence="5">
    <location>
        <begin position="469"/>
        <end position="484"/>
    </location>
</feature>
<evidence type="ECO:0000256" key="3">
    <source>
        <dbReference type="ARBA" id="ARBA00023295"/>
    </source>
</evidence>
<protein>
    <recommendedName>
        <fullName evidence="8">Polygalacturonase</fullName>
    </recommendedName>
</protein>
<dbReference type="SUPFAM" id="SSF51126">
    <property type="entry name" value="Pectin lyase-like"/>
    <property type="match status" value="1"/>
</dbReference>
<accession>A0AAD9IE70</accession>
<dbReference type="EMBL" id="JASFZW010000013">
    <property type="protein sequence ID" value="KAK2075808.1"/>
    <property type="molecule type" value="Genomic_DNA"/>
</dbReference>